<dbReference type="SUPFAM" id="SSF51726">
    <property type="entry name" value="UROD/MetE-like"/>
    <property type="match status" value="1"/>
</dbReference>
<gene>
    <name evidence="1" type="ORF">APUU_70295A</name>
</gene>
<evidence type="ECO:0008006" key="3">
    <source>
        <dbReference type="Google" id="ProtNLM"/>
    </source>
</evidence>
<dbReference type="GeneID" id="64978722"/>
<dbReference type="KEGG" id="apuu:APUU_70295A"/>
<dbReference type="Proteomes" id="UP000654913">
    <property type="component" value="Chromosome 7"/>
</dbReference>
<reference evidence="1" key="2">
    <citation type="submission" date="2021-02" db="EMBL/GenBank/DDBJ databases">
        <title>Aspergillus puulaauensis MK2 genome sequence.</title>
        <authorList>
            <person name="Futagami T."/>
            <person name="Mori K."/>
            <person name="Kadooka C."/>
            <person name="Tanaka T."/>
        </authorList>
    </citation>
    <scope>NUCLEOTIDE SEQUENCE</scope>
    <source>
        <strain evidence="1">MK2</strain>
    </source>
</reference>
<proteinExistence type="predicted"/>
<dbReference type="AlphaFoldDB" id="A0A7R7XVY2"/>
<name>A0A7R7XVY2_9EURO</name>
<evidence type="ECO:0000313" key="2">
    <source>
        <dbReference type="Proteomes" id="UP000654913"/>
    </source>
</evidence>
<dbReference type="OrthoDB" id="5422863at2759"/>
<keyword evidence="2" id="KW-1185">Reference proteome</keyword>
<dbReference type="RefSeq" id="XP_041560911.1">
    <property type="nucleotide sequence ID" value="XM_041695152.1"/>
</dbReference>
<reference evidence="1" key="1">
    <citation type="submission" date="2021-01" db="EMBL/GenBank/DDBJ databases">
        <authorList>
            <consortium name="Aspergillus puulaauensis MK2 genome sequencing consortium"/>
            <person name="Kazuki M."/>
            <person name="Futagami T."/>
        </authorList>
    </citation>
    <scope>NUCLEOTIDE SEQUENCE</scope>
    <source>
        <strain evidence="1">MK2</strain>
    </source>
</reference>
<dbReference type="Gene3D" id="3.20.20.210">
    <property type="match status" value="1"/>
</dbReference>
<organism evidence="1 2">
    <name type="scientific">Aspergillus puulaauensis</name>
    <dbReference type="NCBI Taxonomy" id="1220207"/>
    <lineage>
        <taxon>Eukaryota</taxon>
        <taxon>Fungi</taxon>
        <taxon>Dikarya</taxon>
        <taxon>Ascomycota</taxon>
        <taxon>Pezizomycotina</taxon>
        <taxon>Eurotiomycetes</taxon>
        <taxon>Eurotiomycetidae</taxon>
        <taxon>Eurotiales</taxon>
        <taxon>Aspergillaceae</taxon>
        <taxon>Aspergillus</taxon>
    </lineage>
</organism>
<sequence length="345" mass="38559">MASPTGVLLVGSIPLSSSDEVFHKIPAALPDRLVSIPDGETGTRANWIGWQVPFFPRDALRTTIGGPELPPDYSAAFTQSSLEPTQYDTQALVSYKQFVKLRDDGIIPKGVRFQVSLPTPYACIQGHIKTEFHAQLEPFYEQRILESLAAIIKEIPAHDLALQWDMCFETTALEYDRGRLTDEFFKAHFRPVKEGLLDRIERICAGIPSEIPVGFHLCYGDLGHRHFIEPEDLGLLVDFANGILGRLGEKRTVGWLHVPVPKDRDDVAYFKPLRDLEASKDTRLYLGLVHPNDKAGTLRKIKAAQEVVQREFGVSTECGLGRTPPEELDSILQIAQEVTVPVKDH</sequence>
<dbReference type="EMBL" id="AP024449">
    <property type="protein sequence ID" value="BCS28725.1"/>
    <property type="molecule type" value="Genomic_DNA"/>
</dbReference>
<dbReference type="InterPro" id="IPR038071">
    <property type="entry name" value="UROD/MetE-like_sf"/>
</dbReference>
<evidence type="ECO:0000313" key="1">
    <source>
        <dbReference type="EMBL" id="BCS28725.1"/>
    </source>
</evidence>
<accession>A0A7R7XVY2</accession>
<protein>
    <recommendedName>
        <fullName evidence="3">Cobalamin-independent methionine synthase MetE C-terminal/archaeal domain-containing protein</fullName>
    </recommendedName>
</protein>